<proteinExistence type="predicted"/>
<evidence type="ECO:0000313" key="2">
    <source>
        <dbReference type="EMBL" id="KAA1074249.1"/>
    </source>
</evidence>
<feature type="region of interest" description="Disordered" evidence="1">
    <location>
        <begin position="52"/>
        <end position="76"/>
    </location>
</feature>
<sequence>MIIINDHGRYFGGAQLMTGPHDGVWEATAASVLSSPSGRLGFPLQQLHITPQQHTTPSDRHHAPPHPPKPPFRSSTSEVHQTATSLLIWIFRLRHLHSLKESNLNFDLTIFDDGLRRLWTAKRSLNLSATGTGNSTSTSHFHCHSLPAPTHDDHSSNILIPHPHSAKSYATTQSSGPTSPRS</sequence>
<organism evidence="2 3">
    <name type="scientific">Puccinia graminis f. sp. tritici</name>
    <dbReference type="NCBI Taxonomy" id="56615"/>
    <lineage>
        <taxon>Eukaryota</taxon>
        <taxon>Fungi</taxon>
        <taxon>Dikarya</taxon>
        <taxon>Basidiomycota</taxon>
        <taxon>Pucciniomycotina</taxon>
        <taxon>Pucciniomycetes</taxon>
        <taxon>Pucciniales</taxon>
        <taxon>Pucciniaceae</taxon>
        <taxon>Puccinia</taxon>
    </lineage>
</organism>
<gene>
    <name evidence="2" type="ORF">PGTUg99_031929</name>
</gene>
<protein>
    <submittedName>
        <fullName evidence="2">Uncharacterized protein</fullName>
    </submittedName>
</protein>
<feature type="region of interest" description="Disordered" evidence="1">
    <location>
        <begin position="131"/>
        <end position="182"/>
    </location>
</feature>
<comment type="caution">
    <text evidence="2">The sequence shown here is derived from an EMBL/GenBank/DDBJ whole genome shotgun (WGS) entry which is preliminary data.</text>
</comment>
<dbReference type="EMBL" id="VDEP01000473">
    <property type="protein sequence ID" value="KAA1074249.1"/>
    <property type="molecule type" value="Genomic_DNA"/>
</dbReference>
<dbReference type="Proteomes" id="UP000325313">
    <property type="component" value="Unassembled WGS sequence"/>
</dbReference>
<reference evidence="2 3" key="1">
    <citation type="submission" date="2019-05" db="EMBL/GenBank/DDBJ databases">
        <title>Emergence of the Ug99 lineage of the wheat stem rust pathogen through somatic hybridization.</title>
        <authorList>
            <person name="Li F."/>
            <person name="Upadhyaya N.M."/>
            <person name="Sperschneider J."/>
            <person name="Matny O."/>
            <person name="Nguyen-Phuc H."/>
            <person name="Mago R."/>
            <person name="Raley C."/>
            <person name="Miller M.E."/>
            <person name="Silverstein K.A.T."/>
            <person name="Henningsen E."/>
            <person name="Hirsch C.D."/>
            <person name="Visser B."/>
            <person name="Pretorius Z.A."/>
            <person name="Steffenson B.J."/>
            <person name="Schwessinger B."/>
            <person name="Dodds P.N."/>
            <person name="Figueroa M."/>
        </authorList>
    </citation>
    <scope>NUCLEOTIDE SEQUENCE [LARGE SCALE GENOMIC DNA]</scope>
    <source>
        <strain evidence="2 3">Ug99</strain>
    </source>
</reference>
<evidence type="ECO:0000256" key="1">
    <source>
        <dbReference type="SAM" id="MobiDB-lite"/>
    </source>
</evidence>
<name>A0A5B0MDF9_PUCGR</name>
<accession>A0A5B0MDF9</accession>
<dbReference type="AlphaFoldDB" id="A0A5B0MDF9"/>
<evidence type="ECO:0000313" key="3">
    <source>
        <dbReference type="Proteomes" id="UP000325313"/>
    </source>
</evidence>
<feature type="compositionally biased region" description="Polar residues" evidence="1">
    <location>
        <begin position="168"/>
        <end position="182"/>
    </location>
</feature>